<dbReference type="EMBL" id="BTGU01020678">
    <property type="protein sequence ID" value="GMN75338.1"/>
    <property type="molecule type" value="Genomic_DNA"/>
</dbReference>
<accession>A0AA88EIR5</accession>
<protein>
    <submittedName>
        <fullName evidence="2">Uncharacterized protein</fullName>
    </submittedName>
</protein>
<evidence type="ECO:0000313" key="3">
    <source>
        <dbReference type="Proteomes" id="UP001187192"/>
    </source>
</evidence>
<evidence type="ECO:0000256" key="1">
    <source>
        <dbReference type="SAM" id="MobiDB-lite"/>
    </source>
</evidence>
<name>A0AA88EIR5_FICCA</name>
<evidence type="ECO:0000313" key="2">
    <source>
        <dbReference type="EMBL" id="GMN75338.1"/>
    </source>
</evidence>
<proteinExistence type="predicted"/>
<dbReference type="AlphaFoldDB" id="A0AA88EIR5"/>
<reference evidence="2" key="1">
    <citation type="submission" date="2023-07" db="EMBL/GenBank/DDBJ databases">
        <title>draft genome sequence of fig (Ficus carica).</title>
        <authorList>
            <person name="Takahashi T."/>
            <person name="Nishimura K."/>
        </authorList>
    </citation>
    <scope>NUCLEOTIDE SEQUENCE</scope>
</reference>
<sequence>MVGWLHSARPAANCTKLGFWNPNWPNLLGHLATGWACLILAGQQNRSGLGLPDLAGQQQKQARPASAHRAGPAPLLSRCRGQRAGPVPSHA</sequence>
<comment type="caution">
    <text evidence="2">The sequence shown here is derived from an EMBL/GenBank/DDBJ whole genome shotgun (WGS) entry which is preliminary data.</text>
</comment>
<feature type="non-terminal residue" evidence="2">
    <location>
        <position position="91"/>
    </location>
</feature>
<feature type="region of interest" description="Disordered" evidence="1">
    <location>
        <begin position="49"/>
        <end position="91"/>
    </location>
</feature>
<organism evidence="2 3">
    <name type="scientific">Ficus carica</name>
    <name type="common">Common fig</name>
    <dbReference type="NCBI Taxonomy" id="3494"/>
    <lineage>
        <taxon>Eukaryota</taxon>
        <taxon>Viridiplantae</taxon>
        <taxon>Streptophyta</taxon>
        <taxon>Embryophyta</taxon>
        <taxon>Tracheophyta</taxon>
        <taxon>Spermatophyta</taxon>
        <taxon>Magnoliopsida</taxon>
        <taxon>eudicotyledons</taxon>
        <taxon>Gunneridae</taxon>
        <taxon>Pentapetalae</taxon>
        <taxon>rosids</taxon>
        <taxon>fabids</taxon>
        <taxon>Rosales</taxon>
        <taxon>Moraceae</taxon>
        <taxon>Ficeae</taxon>
        <taxon>Ficus</taxon>
    </lineage>
</organism>
<keyword evidence="3" id="KW-1185">Reference proteome</keyword>
<dbReference type="Proteomes" id="UP001187192">
    <property type="component" value="Unassembled WGS sequence"/>
</dbReference>
<gene>
    <name evidence="2" type="ORF">TIFTF001_056407</name>
</gene>